<feature type="compositionally biased region" description="Polar residues" evidence="1">
    <location>
        <begin position="109"/>
        <end position="124"/>
    </location>
</feature>
<keyword evidence="3" id="KW-1185">Reference proteome</keyword>
<name>A0AAV1YIG5_LUPLU</name>
<reference evidence="2 3" key="1">
    <citation type="submission" date="2024-03" db="EMBL/GenBank/DDBJ databases">
        <authorList>
            <person name="Martinez-Hernandez J."/>
        </authorList>
    </citation>
    <scope>NUCLEOTIDE SEQUENCE [LARGE SCALE GENOMIC DNA]</scope>
</reference>
<gene>
    <name evidence="2" type="ORF">LLUT_LOCUS33833</name>
</gene>
<comment type="caution">
    <text evidence="2">The sequence shown here is derived from an EMBL/GenBank/DDBJ whole genome shotgun (WGS) entry which is preliminary data.</text>
</comment>
<dbReference type="AlphaFoldDB" id="A0AAV1YIG5"/>
<evidence type="ECO:0000313" key="2">
    <source>
        <dbReference type="EMBL" id="CAL0332773.1"/>
    </source>
</evidence>
<dbReference type="Proteomes" id="UP001497480">
    <property type="component" value="Unassembled WGS sequence"/>
</dbReference>
<dbReference type="EMBL" id="CAXHTB010000024">
    <property type="protein sequence ID" value="CAL0332773.1"/>
    <property type="molecule type" value="Genomic_DNA"/>
</dbReference>
<dbReference type="PANTHER" id="PTHR33432:SF27">
    <property type="entry name" value="PROTEIN EMSY-LIKE 3"/>
    <property type="match status" value="1"/>
</dbReference>
<feature type="region of interest" description="Disordered" evidence="1">
    <location>
        <begin position="1"/>
        <end position="29"/>
    </location>
</feature>
<dbReference type="GO" id="GO:0005634">
    <property type="term" value="C:nucleus"/>
    <property type="evidence" value="ECO:0007669"/>
    <property type="project" value="TreeGrafter"/>
</dbReference>
<sequence length="144" mass="15278">MSNADPEHRYNEEAPAAGDDEDTEAQVAPIVRLDEVAVTTGEEDEDTILDLEWRKAGGGVHSGTINNAQPVHDHIPSPTISASHKKQKTSQYAASLSLGAPSPVVHPPTQLTSSALRNGLSSGAKTKKPKPVSVSVLEDHENEN</sequence>
<accession>A0AAV1YIG5</accession>
<feature type="region of interest" description="Disordered" evidence="1">
    <location>
        <begin position="60"/>
        <end position="144"/>
    </location>
</feature>
<dbReference type="GO" id="GO:0050832">
    <property type="term" value="P:defense response to fungus"/>
    <property type="evidence" value="ECO:0007669"/>
    <property type="project" value="InterPro"/>
</dbReference>
<evidence type="ECO:0000256" key="1">
    <source>
        <dbReference type="SAM" id="MobiDB-lite"/>
    </source>
</evidence>
<proteinExistence type="predicted"/>
<organism evidence="2 3">
    <name type="scientific">Lupinus luteus</name>
    <name type="common">European yellow lupine</name>
    <dbReference type="NCBI Taxonomy" id="3873"/>
    <lineage>
        <taxon>Eukaryota</taxon>
        <taxon>Viridiplantae</taxon>
        <taxon>Streptophyta</taxon>
        <taxon>Embryophyta</taxon>
        <taxon>Tracheophyta</taxon>
        <taxon>Spermatophyta</taxon>
        <taxon>Magnoliopsida</taxon>
        <taxon>eudicotyledons</taxon>
        <taxon>Gunneridae</taxon>
        <taxon>Pentapetalae</taxon>
        <taxon>rosids</taxon>
        <taxon>fabids</taxon>
        <taxon>Fabales</taxon>
        <taxon>Fabaceae</taxon>
        <taxon>Papilionoideae</taxon>
        <taxon>50 kb inversion clade</taxon>
        <taxon>genistoids sensu lato</taxon>
        <taxon>core genistoids</taxon>
        <taxon>Genisteae</taxon>
        <taxon>Lupinus</taxon>
    </lineage>
</organism>
<evidence type="ECO:0000313" key="3">
    <source>
        <dbReference type="Proteomes" id="UP001497480"/>
    </source>
</evidence>
<protein>
    <submittedName>
        <fullName evidence="2">Uncharacterized protein</fullName>
    </submittedName>
</protein>
<dbReference type="PANTHER" id="PTHR33432">
    <property type="entry name" value="PROTEIN EMSY-LIKE 4"/>
    <property type="match status" value="1"/>
</dbReference>
<dbReference type="InterPro" id="IPR033485">
    <property type="entry name" value="EMSY-LIKE_plant"/>
</dbReference>
<feature type="compositionally biased region" description="Basic and acidic residues" evidence="1">
    <location>
        <begin position="1"/>
        <end position="12"/>
    </location>
</feature>